<organism evidence="4 5">
    <name type="scientific">Phyllosticta capitalensis</name>
    <dbReference type="NCBI Taxonomy" id="121624"/>
    <lineage>
        <taxon>Eukaryota</taxon>
        <taxon>Fungi</taxon>
        <taxon>Dikarya</taxon>
        <taxon>Ascomycota</taxon>
        <taxon>Pezizomycotina</taxon>
        <taxon>Dothideomycetes</taxon>
        <taxon>Dothideomycetes incertae sedis</taxon>
        <taxon>Botryosphaeriales</taxon>
        <taxon>Phyllostictaceae</taxon>
        <taxon>Phyllosticta</taxon>
    </lineage>
</organism>
<dbReference type="Gene3D" id="3.40.50.720">
    <property type="entry name" value="NAD(P)-binding Rossmann-like Domain"/>
    <property type="match status" value="1"/>
</dbReference>
<protein>
    <submittedName>
        <fullName evidence="4">Bile acid 7-dehydroxylase 1/3</fullName>
    </submittedName>
</protein>
<gene>
    <name evidence="4" type="ORF">HDK90DRAFT_417413</name>
</gene>
<dbReference type="InterPro" id="IPR052178">
    <property type="entry name" value="Sec_Metab_Biosynth_SDR"/>
</dbReference>
<evidence type="ECO:0000256" key="1">
    <source>
        <dbReference type="ARBA" id="ARBA00006484"/>
    </source>
</evidence>
<dbReference type="Pfam" id="PF13561">
    <property type="entry name" value="adh_short_C2"/>
    <property type="match status" value="1"/>
</dbReference>
<dbReference type="InterPro" id="IPR036291">
    <property type="entry name" value="NAD(P)-bd_dom_sf"/>
</dbReference>
<name>A0ABR1YIH3_9PEZI</name>
<keyword evidence="3" id="KW-0560">Oxidoreductase</keyword>
<evidence type="ECO:0000256" key="3">
    <source>
        <dbReference type="ARBA" id="ARBA00023002"/>
    </source>
</evidence>
<comment type="caution">
    <text evidence="4">The sequence shown here is derived from an EMBL/GenBank/DDBJ whole genome shotgun (WGS) entry which is preliminary data.</text>
</comment>
<dbReference type="PANTHER" id="PTHR43618">
    <property type="entry name" value="7-ALPHA-HYDROXYSTEROID DEHYDROGENASE"/>
    <property type="match status" value="1"/>
</dbReference>
<sequence>MASAANLFEFKNIFSLDGKVAVVTGASRGLGLAAASGILQAGASKVYISSRSATGLKEASDALAQVPNKRPDAEIISVPADSSTTEGIQQLVDEIAKTTDHVDILLLNAGVIHNGPFDKTPESQYDQIMDLNLKAVFFSAQKFTPLLTKAATPADPSRLIVTASVGGIAVTLTGDDGTFPYAVSKAGVIHLVKSLAVELGPRNVLANAISPGFFYTELAADLIKNLGGEENLGKTKPNGRLGKSEDFAATVVFLCSRAGSHFTGQNLVVDGGSTTGSVKR</sequence>
<evidence type="ECO:0000313" key="4">
    <source>
        <dbReference type="EMBL" id="KAK8230718.1"/>
    </source>
</evidence>
<evidence type="ECO:0000256" key="2">
    <source>
        <dbReference type="ARBA" id="ARBA00022857"/>
    </source>
</evidence>
<proteinExistence type="inferred from homology"/>
<dbReference type="PRINTS" id="PR00081">
    <property type="entry name" value="GDHRDH"/>
</dbReference>
<dbReference type="PANTHER" id="PTHR43618:SF12">
    <property type="entry name" value="OXIDOREDUCTASE, SHORT-CHAIN DEHYDROGENASE_REDUCTASE FAMILY (AFU_ORTHOLOGUE AFUA_1G14540)"/>
    <property type="match status" value="1"/>
</dbReference>
<dbReference type="InterPro" id="IPR002347">
    <property type="entry name" value="SDR_fam"/>
</dbReference>
<reference evidence="4 5" key="1">
    <citation type="submission" date="2024-04" db="EMBL/GenBank/DDBJ databases">
        <title>Phyllosticta paracitricarpa is synonymous to the EU quarantine fungus P. citricarpa based on phylogenomic analyses.</title>
        <authorList>
            <consortium name="Lawrence Berkeley National Laboratory"/>
            <person name="Van Ingen-Buijs V.A."/>
            <person name="Van Westerhoven A.C."/>
            <person name="Haridas S."/>
            <person name="Skiadas P."/>
            <person name="Martin F."/>
            <person name="Groenewald J.Z."/>
            <person name="Crous P.W."/>
            <person name="Seidl M.F."/>
        </authorList>
    </citation>
    <scope>NUCLEOTIDE SEQUENCE [LARGE SCALE GENOMIC DNA]</scope>
    <source>
        <strain evidence="4 5">CBS 123374</strain>
    </source>
</reference>
<dbReference type="InterPro" id="IPR020904">
    <property type="entry name" value="Sc_DH/Rdtase_CS"/>
</dbReference>
<evidence type="ECO:0000313" key="5">
    <source>
        <dbReference type="Proteomes" id="UP001492380"/>
    </source>
</evidence>
<dbReference type="PRINTS" id="PR00080">
    <property type="entry name" value="SDRFAMILY"/>
</dbReference>
<keyword evidence="5" id="KW-1185">Reference proteome</keyword>
<accession>A0ABR1YIH3</accession>
<dbReference type="PROSITE" id="PS00061">
    <property type="entry name" value="ADH_SHORT"/>
    <property type="match status" value="1"/>
</dbReference>
<dbReference type="SUPFAM" id="SSF51735">
    <property type="entry name" value="NAD(P)-binding Rossmann-fold domains"/>
    <property type="match status" value="1"/>
</dbReference>
<dbReference type="EMBL" id="JBBWRZ010000008">
    <property type="protein sequence ID" value="KAK8230718.1"/>
    <property type="molecule type" value="Genomic_DNA"/>
</dbReference>
<keyword evidence="2" id="KW-0521">NADP</keyword>
<dbReference type="Proteomes" id="UP001492380">
    <property type="component" value="Unassembled WGS sequence"/>
</dbReference>
<comment type="similarity">
    <text evidence="1">Belongs to the short-chain dehydrogenases/reductases (SDR) family.</text>
</comment>